<evidence type="ECO:0000256" key="6">
    <source>
        <dbReference type="ARBA" id="ARBA00023027"/>
    </source>
</evidence>
<dbReference type="Gene3D" id="3.90.180.10">
    <property type="entry name" value="Medium-chain alcohol dehydrogenases, catalytic domain"/>
    <property type="match status" value="1"/>
</dbReference>
<dbReference type="FunFam" id="3.40.50.720:FF:000039">
    <property type="entry name" value="Alcohol dehydrogenase AdhP"/>
    <property type="match status" value="1"/>
</dbReference>
<evidence type="ECO:0000259" key="7">
    <source>
        <dbReference type="SMART" id="SM00829"/>
    </source>
</evidence>
<evidence type="ECO:0000256" key="5">
    <source>
        <dbReference type="ARBA" id="ARBA00023002"/>
    </source>
</evidence>
<organism evidence="8 9">
    <name type="scientific">Tribonema minus</name>
    <dbReference type="NCBI Taxonomy" id="303371"/>
    <lineage>
        <taxon>Eukaryota</taxon>
        <taxon>Sar</taxon>
        <taxon>Stramenopiles</taxon>
        <taxon>Ochrophyta</taxon>
        <taxon>PX clade</taxon>
        <taxon>Xanthophyceae</taxon>
        <taxon>Tribonematales</taxon>
        <taxon>Tribonemataceae</taxon>
        <taxon>Tribonema</taxon>
    </lineage>
</organism>
<feature type="domain" description="Enoyl reductase (ER)" evidence="7">
    <location>
        <begin position="12"/>
        <end position="338"/>
    </location>
</feature>
<dbReference type="AlphaFoldDB" id="A0A835ZBP4"/>
<evidence type="ECO:0000256" key="4">
    <source>
        <dbReference type="ARBA" id="ARBA00022833"/>
    </source>
</evidence>
<evidence type="ECO:0000256" key="1">
    <source>
        <dbReference type="ARBA" id="ARBA00001947"/>
    </source>
</evidence>
<dbReference type="EMBL" id="JAFCMP010000020">
    <property type="protein sequence ID" value="KAG5191447.1"/>
    <property type="molecule type" value="Genomic_DNA"/>
</dbReference>
<reference evidence="8" key="1">
    <citation type="submission" date="2021-02" db="EMBL/GenBank/DDBJ databases">
        <title>First Annotated Genome of the Yellow-green Alga Tribonema minus.</title>
        <authorList>
            <person name="Mahan K.M."/>
        </authorList>
    </citation>
    <scope>NUCLEOTIDE SEQUENCE</scope>
    <source>
        <strain evidence="8">UTEX B ZZ1240</strain>
    </source>
</reference>
<gene>
    <name evidence="8" type="ORF">JKP88DRAFT_271317</name>
</gene>
<dbReference type="PANTHER" id="PTHR42940:SF7">
    <property type="entry name" value="ALCOHOL DEHYDROGENASE-LIKE N-TERMINAL DOMAIN-CONTAINING PROTEIN"/>
    <property type="match status" value="1"/>
</dbReference>
<comment type="caution">
    <text evidence="8">The sequence shown here is derived from an EMBL/GenBank/DDBJ whole genome shotgun (WGS) entry which is preliminary data.</text>
</comment>
<comment type="cofactor">
    <cofactor evidence="1">
        <name>Zn(2+)</name>
        <dbReference type="ChEBI" id="CHEBI:29105"/>
    </cofactor>
</comment>
<dbReference type="InterPro" id="IPR013149">
    <property type="entry name" value="ADH-like_C"/>
</dbReference>
<dbReference type="OrthoDB" id="1879366at2759"/>
<keyword evidence="3" id="KW-0479">Metal-binding</keyword>
<dbReference type="SMART" id="SM00829">
    <property type="entry name" value="PKS_ER"/>
    <property type="match status" value="1"/>
</dbReference>
<evidence type="ECO:0000256" key="3">
    <source>
        <dbReference type="ARBA" id="ARBA00022723"/>
    </source>
</evidence>
<dbReference type="Pfam" id="PF00107">
    <property type="entry name" value="ADH_zinc_N"/>
    <property type="match status" value="1"/>
</dbReference>
<keyword evidence="6" id="KW-0520">NAD</keyword>
<accession>A0A835ZBP4</accession>
<keyword evidence="4" id="KW-0862">Zinc</keyword>
<dbReference type="GO" id="GO:0004022">
    <property type="term" value="F:alcohol dehydrogenase (NAD+) activity"/>
    <property type="evidence" value="ECO:0007669"/>
    <property type="project" value="TreeGrafter"/>
</dbReference>
<dbReference type="Pfam" id="PF08240">
    <property type="entry name" value="ADH_N"/>
    <property type="match status" value="1"/>
</dbReference>
<dbReference type="GO" id="GO:0005737">
    <property type="term" value="C:cytoplasm"/>
    <property type="evidence" value="ECO:0007669"/>
    <property type="project" value="TreeGrafter"/>
</dbReference>
<dbReference type="PANTHER" id="PTHR42940">
    <property type="entry name" value="ALCOHOL DEHYDROGENASE 1-RELATED"/>
    <property type="match status" value="1"/>
</dbReference>
<dbReference type="InterPro" id="IPR013154">
    <property type="entry name" value="ADH-like_N"/>
</dbReference>
<evidence type="ECO:0000313" key="9">
    <source>
        <dbReference type="Proteomes" id="UP000664859"/>
    </source>
</evidence>
<dbReference type="GO" id="GO:0046872">
    <property type="term" value="F:metal ion binding"/>
    <property type="evidence" value="ECO:0007669"/>
    <property type="project" value="UniProtKB-KW"/>
</dbReference>
<dbReference type="InterPro" id="IPR036291">
    <property type="entry name" value="NAD(P)-bd_dom_sf"/>
</dbReference>
<dbReference type="SUPFAM" id="SSF50129">
    <property type="entry name" value="GroES-like"/>
    <property type="match status" value="1"/>
</dbReference>
<comment type="similarity">
    <text evidence="2">Belongs to the zinc-containing alcohol dehydrogenase family.</text>
</comment>
<keyword evidence="5" id="KW-0560">Oxidoreductase</keyword>
<dbReference type="InterPro" id="IPR011032">
    <property type="entry name" value="GroES-like_sf"/>
</dbReference>
<dbReference type="Gene3D" id="3.40.50.720">
    <property type="entry name" value="NAD(P)-binding Rossmann-like Domain"/>
    <property type="match status" value="1"/>
</dbReference>
<evidence type="ECO:0000256" key="2">
    <source>
        <dbReference type="ARBA" id="ARBA00008072"/>
    </source>
</evidence>
<name>A0A835ZBP4_9STRA</name>
<evidence type="ECO:0000313" key="8">
    <source>
        <dbReference type="EMBL" id="KAG5191447.1"/>
    </source>
</evidence>
<protein>
    <submittedName>
        <fullName evidence="8">Alcohol dehydrogenase</fullName>
    </submittedName>
</protein>
<dbReference type="SUPFAM" id="SSF51735">
    <property type="entry name" value="NAD(P)-binding Rossmann-fold domains"/>
    <property type="match status" value="1"/>
</dbReference>
<keyword evidence="9" id="KW-1185">Reference proteome</keyword>
<proteinExistence type="inferred from homology"/>
<dbReference type="InterPro" id="IPR020843">
    <property type="entry name" value="ER"/>
</dbReference>
<sequence>MAQAKMIAAVVTEPNKLVFEERAIPEPKQDEVVIQVKATGLCHSDCFAMTAGFPGIKLPLVPGHEVAGVIVAVGPGHRTAGWKEGDHVGVGWLGTCCNEPVCEACTAGDFITCPKIRVTGIHNDGGYATYMVARGDSCARMPEGMDFTQAAPLCCAGVTVFNALRHNVRPAGALVAVQGIGGLGHLGIQYASKMGYRVVAVSRGNAKTELAMSLGAHHYIDSEAGDVAEALQALGGAAIVLATAFNAAAMTKLINGLARNGVLIVLGADHEPIEVTPLQLITARKSVQGHPSGTARDSQDAMAFAQLHGVKVTTKIFPFPKAKEAYDAMMAGSFRVVLDMTQE</sequence>
<dbReference type="Proteomes" id="UP000664859">
    <property type="component" value="Unassembled WGS sequence"/>
</dbReference>